<name>A0A4U1YS11_9VIBR</name>
<evidence type="ECO:0000313" key="2">
    <source>
        <dbReference type="Proteomes" id="UP000305234"/>
    </source>
</evidence>
<dbReference type="Proteomes" id="UP000305234">
    <property type="component" value="Unassembled WGS sequence"/>
</dbReference>
<dbReference type="RefSeq" id="WP_136998592.1">
    <property type="nucleotide sequence ID" value="NZ_JBFRJO010000039.1"/>
</dbReference>
<reference evidence="1 2" key="1">
    <citation type="submission" date="2019-04" db="EMBL/GenBank/DDBJ databases">
        <title>A reverse ecology approach based on a biological definition of microbial populations.</title>
        <authorList>
            <person name="Arevalo P."/>
            <person name="Vaninsberghe D."/>
            <person name="Elsherbini J."/>
            <person name="Gore J."/>
            <person name="Polz M."/>
        </authorList>
    </citation>
    <scope>NUCLEOTIDE SEQUENCE [LARGE SCALE GENOMIC DNA]</scope>
    <source>
        <strain evidence="1 2">10N.261.46.E4</strain>
    </source>
</reference>
<dbReference type="AlphaFoldDB" id="A0A4U1YS11"/>
<proteinExistence type="predicted"/>
<accession>A0A4U1YS11</accession>
<dbReference type="EMBL" id="SYUW01000051">
    <property type="protein sequence ID" value="TKF23662.1"/>
    <property type="molecule type" value="Genomic_DNA"/>
</dbReference>
<comment type="caution">
    <text evidence="1">The sequence shown here is derived from an EMBL/GenBank/DDBJ whole genome shotgun (WGS) entry which is preliminary data.</text>
</comment>
<protein>
    <submittedName>
        <fullName evidence="1">Uncharacterized protein</fullName>
    </submittedName>
</protein>
<sequence length="176" mass="19629">MTVLRYVSFLFVGFLSFQVHSDNFSLKLSTQINTSELYRDSIEKAYFEPSDLILESTEDKVRFKDVLTHFNIKTKIPREAASVGYVVSLDKNIAYCEDSSGGSPVEQPKFVSISFEGKSMLVGESLVFSDFNADDGTHKTSQHPVIFSFKPFDEIVTESQAESCEGAIDIIVGVDI</sequence>
<evidence type="ECO:0000313" key="1">
    <source>
        <dbReference type="EMBL" id="TKF23662.1"/>
    </source>
</evidence>
<gene>
    <name evidence="1" type="ORF">FCV52_17370</name>
</gene>
<organism evidence="1 2">
    <name type="scientific">Vibrio kanaloae</name>
    <dbReference type="NCBI Taxonomy" id="170673"/>
    <lineage>
        <taxon>Bacteria</taxon>
        <taxon>Pseudomonadati</taxon>
        <taxon>Pseudomonadota</taxon>
        <taxon>Gammaproteobacteria</taxon>
        <taxon>Vibrionales</taxon>
        <taxon>Vibrionaceae</taxon>
        <taxon>Vibrio</taxon>
    </lineage>
</organism>